<keyword evidence="1" id="KW-0472">Membrane</keyword>
<evidence type="ECO:0000313" key="3">
    <source>
        <dbReference type="Proteomes" id="UP000000272"/>
    </source>
</evidence>
<dbReference type="AlphaFoldDB" id="D9S1K6"/>
<dbReference type="Proteomes" id="UP000000272">
    <property type="component" value="Chromosome"/>
</dbReference>
<dbReference type="KEGG" id="toc:Toce_0507"/>
<feature type="transmembrane region" description="Helical" evidence="1">
    <location>
        <begin position="49"/>
        <end position="66"/>
    </location>
</feature>
<accession>D9S1K6</accession>
<feature type="transmembrane region" description="Helical" evidence="1">
    <location>
        <begin position="280"/>
        <end position="298"/>
    </location>
</feature>
<dbReference type="HOGENOM" id="CLU_037002_0_0_9"/>
<evidence type="ECO:0000313" key="2">
    <source>
        <dbReference type="EMBL" id="ADL07283.1"/>
    </source>
</evidence>
<name>D9S1K6_THEOJ</name>
<dbReference type="OrthoDB" id="2085807at2"/>
<feature type="transmembrane region" description="Helical" evidence="1">
    <location>
        <begin position="394"/>
        <end position="413"/>
    </location>
</feature>
<feature type="transmembrane region" description="Helical" evidence="1">
    <location>
        <begin position="450"/>
        <end position="468"/>
    </location>
</feature>
<evidence type="ECO:0008006" key="4">
    <source>
        <dbReference type="Google" id="ProtNLM"/>
    </source>
</evidence>
<feature type="transmembrane region" description="Helical" evidence="1">
    <location>
        <begin position="12"/>
        <end position="37"/>
    </location>
</feature>
<organism evidence="2 3">
    <name type="scientific">Thermosediminibacter oceani (strain ATCC BAA-1034 / DSM 16646 / JW/IW-1228P)</name>
    <dbReference type="NCBI Taxonomy" id="555079"/>
    <lineage>
        <taxon>Bacteria</taxon>
        <taxon>Bacillati</taxon>
        <taxon>Bacillota</taxon>
        <taxon>Clostridia</taxon>
        <taxon>Thermosediminibacterales</taxon>
        <taxon>Thermosediminibacteraceae</taxon>
        <taxon>Thermosediminibacter</taxon>
    </lineage>
</organism>
<dbReference type="STRING" id="555079.Toce_0507"/>
<feature type="transmembrane region" description="Helical" evidence="1">
    <location>
        <begin position="204"/>
        <end position="221"/>
    </location>
</feature>
<dbReference type="eggNOG" id="ENOG502ZBP5">
    <property type="taxonomic scope" value="Bacteria"/>
</dbReference>
<dbReference type="EMBL" id="CP002131">
    <property type="protein sequence ID" value="ADL07283.1"/>
    <property type="molecule type" value="Genomic_DNA"/>
</dbReference>
<feature type="transmembrane region" description="Helical" evidence="1">
    <location>
        <begin position="153"/>
        <end position="184"/>
    </location>
</feature>
<dbReference type="RefSeq" id="WP_013275332.1">
    <property type="nucleotide sequence ID" value="NC_014377.1"/>
</dbReference>
<dbReference type="NCBIfam" id="TIGR04370">
    <property type="entry name" value="glyco_rpt_poly"/>
    <property type="match status" value="1"/>
</dbReference>
<keyword evidence="3" id="KW-1185">Reference proteome</keyword>
<evidence type="ECO:0000256" key="1">
    <source>
        <dbReference type="SAM" id="Phobius"/>
    </source>
</evidence>
<sequence>MNKRVSNNQKYFCYTKIFWLIFVFNLLAIILPLSFIINISEFRINSNGILTLFIIWYSSARLAILSAKGLKRLLSMTFWVFVYIWLGISPLFQVSVGRMPWPITTSEYHVTYALIISITGLLFYDVGMFLAGHLIKTNNTNYTPKLILDERKILLFAPISIVTAAVIIVAFFGGFDIFLLARAVRNAYLNELYSKSQLLLLDNLLRAIIFVSLQSVFVIWIRRTNNYLTKKNILKFIFLIVLIVLNLYINNPISTARYRFGFVVISLLFIGLKWNEKTSFPLWTLMMITFLLIIFPYADLFRNRADVSLKSLEFLPIYEHLVGNGDYDAFQQLSNTVAYVSKKGITWGKQLLGVIFFAIPRNLWPNKPLGSGEFIALNSGYYYTNLSCPLWAEAYLNGGFIAVIIIFTVYGILTKNIEHQYLSQQNGASFLDIFVPFFAPYQIFFLRGDLMSTFAYLIPNILFMLLVTKINCKR</sequence>
<keyword evidence="1" id="KW-0812">Transmembrane</keyword>
<feature type="transmembrane region" description="Helical" evidence="1">
    <location>
        <begin position="112"/>
        <end position="132"/>
    </location>
</feature>
<feature type="transmembrane region" description="Helical" evidence="1">
    <location>
        <begin position="256"/>
        <end position="273"/>
    </location>
</feature>
<feature type="transmembrane region" description="Helical" evidence="1">
    <location>
        <begin position="73"/>
        <end position="92"/>
    </location>
</feature>
<feature type="transmembrane region" description="Helical" evidence="1">
    <location>
        <begin position="425"/>
        <end position="444"/>
    </location>
</feature>
<protein>
    <recommendedName>
        <fullName evidence="4">Oligosaccharide repeat unit polymerase</fullName>
    </recommendedName>
</protein>
<reference evidence="2 3" key="1">
    <citation type="journal article" date="2010" name="Stand. Genomic Sci.">
        <title>Complete genome sequence of Thermosediminibacter oceani type strain (JW/IW-1228P).</title>
        <authorList>
            <person name="Pitluck S."/>
            <person name="Yasawong M."/>
            <person name="Munk C."/>
            <person name="Nolan M."/>
            <person name="Lapidus A."/>
            <person name="Lucas S."/>
            <person name="Glavina Del Rio T."/>
            <person name="Tice H."/>
            <person name="Cheng J.F."/>
            <person name="Bruce D."/>
            <person name="Detter C."/>
            <person name="Tapia R."/>
            <person name="Han C."/>
            <person name="Goodwin L."/>
            <person name="Liolios K."/>
            <person name="Ivanova N."/>
            <person name="Mavromatis K."/>
            <person name="Mikhailova N."/>
            <person name="Pati A."/>
            <person name="Chen A."/>
            <person name="Palaniappan K."/>
            <person name="Land M."/>
            <person name="Hauser L."/>
            <person name="Chang Y.J."/>
            <person name="Jeffries C.D."/>
            <person name="Rohde M."/>
            <person name="Spring S."/>
            <person name="Sikorski J."/>
            <person name="Goker M."/>
            <person name="Woyke T."/>
            <person name="Bristow J."/>
            <person name="Eisen J.A."/>
            <person name="Markowitz V."/>
            <person name="Hugenholtz P."/>
            <person name="Kyrpides N.C."/>
            <person name="Klenk H.P."/>
        </authorList>
    </citation>
    <scope>NUCLEOTIDE SEQUENCE [LARGE SCALE GENOMIC DNA]</scope>
    <source>
        <strain evidence="3">ATCC BAA-1034 / DSM 16646 / JW/IW-1228P</strain>
    </source>
</reference>
<gene>
    <name evidence="2" type="ordered locus">Toce_0507</name>
</gene>
<keyword evidence="1" id="KW-1133">Transmembrane helix</keyword>
<proteinExistence type="predicted"/>
<feature type="transmembrane region" description="Helical" evidence="1">
    <location>
        <begin position="233"/>
        <end position="250"/>
    </location>
</feature>